<dbReference type="EMBL" id="JBDFQZ010000004">
    <property type="protein sequence ID" value="KAK9734038.1"/>
    <property type="molecule type" value="Genomic_DNA"/>
</dbReference>
<accession>A0AAW1LKG2</accession>
<evidence type="ECO:0000313" key="2">
    <source>
        <dbReference type="EMBL" id="KAK9734038.1"/>
    </source>
</evidence>
<dbReference type="SUPFAM" id="SSF48403">
    <property type="entry name" value="Ankyrin repeat"/>
    <property type="match status" value="1"/>
</dbReference>
<protein>
    <submittedName>
        <fullName evidence="2">Uncharacterized protein</fullName>
    </submittedName>
</protein>
<keyword evidence="1" id="KW-0040">ANK repeat</keyword>
<dbReference type="InterPro" id="IPR002110">
    <property type="entry name" value="Ankyrin_rpt"/>
</dbReference>
<proteinExistence type="predicted"/>
<dbReference type="PANTHER" id="PTHR24121">
    <property type="entry name" value="NO MECHANORECEPTOR POTENTIAL C, ISOFORM D-RELATED"/>
    <property type="match status" value="1"/>
</dbReference>
<name>A0AAW1LKG2_SAPOF</name>
<dbReference type="PANTHER" id="PTHR24121:SF21">
    <property type="entry name" value="ANKYRIN REPEAT FAMILY PROTEIN"/>
    <property type="match status" value="1"/>
</dbReference>
<evidence type="ECO:0000256" key="1">
    <source>
        <dbReference type="PROSITE-ProRule" id="PRU00023"/>
    </source>
</evidence>
<dbReference type="AlphaFoldDB" id="A0AAW1LKG2"/>
<dbReference type="PROSITE" id="PS50088">
    <property type="entry name" value="ANK_REPEAT"/>
    <property type="match status" value="1"/>
</dbReference>
<feature type="repeat" description="ANK" evidence="1">
    <location>
        <begin position="76"/>
        <end position="93"/>
    </location>
</feature>
<dbReference type="InterPro" id="IPR036770">
    <property type="entry name" value="Ankyrin_rpt-contain_sf"/>
</dbReference>
<dbReference type="Pfam" id="PF12796">
    <property type="entry name" value="Ank_2"/>
    <property type="match status" value="1"/>
</dbReference>
<comment type="caution">
    <text evidence="2">The sequence shown here is derived from an EMBL/GenBank/DDBJ whole genome shotgun (WGS) entry which is preliminary data.</text>
</comment>
<evidence type="ECO:0000313" key="3">
    <source>
        <dbReference type="Proteomes" id="UP001443914"/>
    </source>
</evidence>
<dbReference type="Proteomes" id="UP001443914">
    <property type="component" value="Unassembled WGS sequence"/>
</dbReference>
<sequence>MPDVLYWAAATDDVDGFLGVLEQVSIEKKLEFSEILQLLSPSGNTLLHVAVINRCVGNVKLLLYHSPALILKQNINGDTPLHLALRSGYFEVIILKQHTFALGHIKLAC</sequence>
<dbReference type="Gene3D" id="1.25.40.20">
    <property type="entry name" value="Ankyrin repeat-containing domain"/>
    <property type="match status" value="1"/>
</dbReference>
<keyword evidence="3" id="KW-1185">Reference proteome</keyword>
<dbReference type="PROSITE" id="PS50297">
    <property type="entry name" value="ANK_REP_REGION"/>
    <property type="match status" value="1"/>
</dbReference>
<reference evidence="2" key="1">
    <citation type="submission" date="2024-03" db="EMBL/GenBank/DDBJ databases">
        <title>WGS assembly of Saponaria officinalis var. Norfolk2.</title>
        <authorList>
            <person name="Jenkins J."/>
            <person name="Shu S."/>
            <person name="Grimwood J."/>
            <person name="Barry K."/>
            <person name="Goodstein D."/>
            <person name="Schmutz J."/>
            <person name="Leebens-Mack J."/>
            <person name="Osbourn A."/>
        </authorList>
    </citation>
    <scope>NUCLEOTIDE SEQUENCE [LARGE SCALE GENOMIC DNA]</scope>
    <source>
        <strain evidence="2">JIC</strain>
    </source>
</reference>
<organism evidence="2 3">
    <name type="scientific">Saponaria officinalis</name>
    <name type="common">Common soapwort</name>
    <name type="synonym">Lychnis saponaria</name>
    <dbReference type="NCBI Taxonomy" id="3572"/>
    <lineage>
        <taxon>Eukaryota</taxon>
        <taxon>Viridiplantae</taxon>
        <taxon>Streptophyta</taxon>
        <taxon>Embryophyta</taxon>
        <taxon>Tracheophyta</taxon>
        <taxon>Spermatophyta</taxon>
        <taxon>Magnoliopsida</taxon>
        <taxon>eudicotyledons</taxon>
        <taxon>Gunneridae</taxon>
        <taxon>Pentapetalae</taxon>
        <taxon>Caryophyllales</taxon>
        <taxon>Caryophyllaceae</taxon>
        <taxon>Caryophylleae</taxon>
        <taxon>Saponaria</taxon>
    </lineage>
</organism>
<gene>
    <name evidence="2" type="ORF">RND81_04G110300</name>
</gene>